<keyword evidence="3" id="KW-1185">Reference proteome</keyword>
<dbReference type="InterPro" id="IPR051606">
    <property type="entry name" value="Polyketide_Oxido-like"/>
</dbReference>
<dbReference type="InterPro" id="IPR016040">
    <property type="entry name" value="NAD(P)-bd_dom"/>
</dbReference>
<gene>
    <name evidence="2" type="ORF">JP39_06755</name>
</gene>
<name>A0A0K2LCR5_9LACO</name>
<dbReference type="Pfam" id="PF13460">
    <property type="entry name" value="NAD_binding_10"/>
    <property type="match status" value="1"/>
</dbReference>
<evidence type="ECO:0000259" key="1">
    <source>
        <dbReference type="Pfam" id="PF13460"/>
    </source>
</evidence>
<proteinExistence type="predicted"/>
<dbReference type="OrthoDB" id="9785372at2"/>
<dbReference type="SUPFAM" id="SSF51735">
    <property type="entry name" value="NAD(P)-binding Rossmann-fold domains"/>
    <property type="match status" value="1"/>
</dbReference>
<reference evidence="2 3" key="1">
    <citation type="submission" date="2015-08" db="EMBL/GenBank/DDBJ databases">
        <title>Genomic sequence of Lactobacillus heilongjiangensis DSM 28069, isolated from Chinese traditional pickle.</title>
        <authorList>
            <person name="Jiang X."/>
            <person name="Zheng B."/>
            <person name="Cheng H."/>
        </authorList>
    </citation>
    <scope>NUCLEOTIDE SEQUENCE [LARGE SCALE GENOMIC DNA]</scope>
    <source>
        <strain evidence="2 3">DSM 28069</strain>
    </source>
</reference>
<protein>
    <recommendedName>
        <fullName evidence="1">NAD(P)-binding domain-containing protein</fullName>
    </recommendedName>
</protein>
<feature type="domain" description="NAD(P)-binding" evidence="1">
    <location>
        <begin position="7"/>
        <end position="202"/>
    </location>
</feature>
<dbReference type="Proteomes" id="UP000061546">
    <property type="component" value="Chromosome"/>
</dbReference>
<dbReference type="STRING" id="1074467.JP39_06755"/>
<dbReference type="InterPro" id="IPR036291">
    <property type="entry name" value="NAD(P)-bd_dom_sf"/>
</dbReference>
<dbReference type="KEGG" id="lhi:JP39_06755"/>
<dbReference type="GO" id="GO:0016646">
    <property type="term" value="F:oxidoreductase activity, acting on the CH-NH group of donors, NAD or NADP as acceptor"/>
    <property type="evidence" value="ECO:0007669"/>
    <property type="project" value="TreeGrafter"/>
</dbReference>
<sequence>MRIMVIGAYGHAGKLIMREAVRRGHDVVGIAHRMHKHESTNNIVIKDMMDLTKADISNVDAIVDAVGAWTAGTEAVHYNGLEHITQMIAGTTIHYLKIGGANTLFIDKKHRHTLQELPLYYPDYMQDVCNAHAEGLKILRTYDDVNWTYVTPTFNFDPNGQKTGNYQVEGEEIKVPSSHDPNDGKHDYISYADFSKAVIDIVEQHKFVHQRITLVSGDNPHPTWRY</sequence>
<evidence type="ECO:0000313" key="2">
    <source>
        <dbReference type="EMBL" id="ALB29087.1"/>
    </source>
</evidence>
<organism evidence="2 3">
    <name type="scientific">Companilactobacillus heilongjiangensis</name>
    <dbReference type="NCBI Taxonomy" id="1074467"/>
    <lineage>
        <taxon>Bacteria</taxon>
        <taxon>Bacillati</taxon>
        <taxon>Bacillota</taxon>
        <taxon>Bacilli</taxon>
        <taxon>Lactobacillales</taxon>
        <taxon>Lactobacillaceae</taxon>
        <taxon>Companilactobacillus</taxon>
    </lineage>
</organism>
<dbReference type="Gene3D" id="3.40.50.720">
    <property type="entry name" value="NAD(P)-binding Rossmann-like Domain"/>
    <property type="match status" value="1"/>
</dbReference>
<dbReference type="EMBL" id="CP012559">
    <property type="protein sequence ID" value="ALB29087.1"/>
    <property type="molecule type" value="Genomic_DNA"/>
</dbReference>
<dbReference type="PANTHER" id="PTHR43355:SF2">
    <property type="entry name" value="FLAVIN REDUCTASE (NADPH)"/>
    <property type="match status" value="1"/>
</dbReference>
<dbReference type="AlphaFoldDB" id="A0A0K2LCR5"/>
<accession>A0A0K2LCR5</accession>
<evidence type="ECO:0000313" key="3">
    <source>
        <dbReference type="Proteomes" id="UP000061546"/>
    </source>
</evidence>
<dbReference type="PANTHER" id="PTHR43355">
    <property type="entry name" value="FLAVIN REDUCTASE (NADPH)"/>
    <property type="match status" value="1"/>
</dbReference>